<dbReference type="InterPro" id="IPR020556">
    <property type="entry name" value="Amidase_CS"/>
</dbReference>
<protein>
    <submittedName>
        <fullName evidence="3">Amidase</fullName>
    </submittedName>
</protein>
<proteinExistence type="inferred from homology"/>
<evidence type="ECO:0000313" key="4">
    <source>
        <dbReference type="Proteomes" id="UP000190637"/>
    </source>
</evidence>
<dbReference type="InterPro" id="IPR023631">
    <property type="entry name" value="Amidase_dom"/>
</dbReference>
<sequence length="461" mass="49282">MRRRELSPVEIADHYLDRIGRHGTTVGAFITVTRELAEQQARNAEKRVLAEPVEDLPPLLGVPVPIKDLDMLAGQPWTSGTNTHSAVIATEDEAFVAELRRAGAIFTGKTNTPEFGLSCYTENDIAPAARTPWDLSRSAGGSSGGAAAAVAAGLAPMAQGSDGGGSIRVPASVCGLFGLKPSRGRVTNAPRRPDLIGLSATGPLSRTVADAALMLDVISVSRPGDYHALPPLGGGRTFLELAGREPGRLRIARFARPPVADAVVHPDALTAYEEATRLLLHLGHEVEEIPVPFDPGMLDLFGTVWAVMAGRAVVAAEREARLRPLTRWLRERAARTTAAQYLDATAGLQQAVRAALPRMAPYDAVLTPTLAEPPAPVGRFTDLDDPAAEFREMTLYTPFCTVYNITGQPAVNIPLHWNTEGLPIGVMLAGRIGDEATLLSLSAQLEAARPWADRRPPIWSR</sequence>
<gene>
    <name evidence="3" type="ORF">SAMN02745673_04653</name>
</gene>
<name>A0A1T4T9F4_9ACTN</name>
<accession>A0A1T4T9F4</accession>
<organism evidence="3 4">
    <name type="scientific">Marinactinospora thermotolerans DSM 45154</name>
    <dbReference type="NCBI Taxonomy" id="1122192"/>
    <lineage>
        <taxon>Bacteria</taxon>
        <taxon>Bacillati</taxon>
        <taxon>Actinomycetota</taxon>
        <taxon>Actinomycetes</taxon>
        <taxon>Streptosporangiales</taxon>
        <taxon>Nocardiopsidaceae</taxon>
        <taxon>Marinactinospora</taxon>
    </lineage>
</organism>
<evidence type="ECO:0000313" key="3">
    <source>
        <dbReference type="EMBL" id="SKA36899.1"/>
    </source>
</evidence>
<dbReference type="STRING" id="1122192.SAMN02745673_04653"/>
<feature type="domain" description="Amidase" evidence="2">
    <location>
        <begin position="11"/>
        <end position="439"/>
    </location>
</feature>
<dbReference type="Gene3D" id="3.90.1300.10">
    <property type="entry name" value="Amidase signature (AS) domain"/>
    <property type="match status" value="1"/>
</dbReference>
<dbReference type="InterPro" id="IPR036928">
    <property type="entry name" value="AS_sf"/>
</dbReference>
<dbReference type="InterPro" id="IPR000120">
    <property type="entry name" value="Amidase"/>
</dbReference>
<dbReference type="Proteomes" id="UP000190637">
    <property type="component" value="Unassembled WGS sequence"/>
</dbReference>
<dbReference type="PANTHER" id="PTHR11895:SF7">
    <property type="entry name" value="GLUTAMYL-TRNA(GLN) AMIDOTRANSFERASE SUBUNIT A, MITOCHONDRIAL"/>
    <property type="match status" value="1"/>
</dbReference>
<dbReference type="PANTHER" id="PTHR11895">
    <property type="entry name" value="TRANSAMIDASE"/>
    <property type="match status" value="1"/>
</dbReference>
<dbReference type="SUPFAM" id="SSF75304">
    <property type="entry name" value="Amidase signature (AS) enzymes"/>
    <property type="match status" value="1"/>
</dbReference>
<keyword evidence="4" id="KW-1185">Reference proteome</keyword>
<dbReference type="EMBL" id="FUWS01000016">
    <property type="protein sequence ID" value="SKA36899.1"/>
    <property type="molecule type" value="Genomic_DNA"/>
</dbReference>
<dbReference type="GO" id="GO:0003824">
    <property type="term" value="F:catalytic activity"/>
    <property type="evidence" value="ECO:0007669"/>
    <property type="project" value="InterPro"/>
</dbReference>
<comment type="similarity">
    <text evidence="1">Belongs to the amidase family.</text>
</comment>
<dbReference type="Pfam" id="PF01425">
    <property type="entry name" value="Amidase"/>
    <property type="match status" value="1"/>
</dbReference>
<dbReference type="PROSITE" id="PS00571">
    <property type="entry name" value="AMIDASES"/>
    <property type="match status" value="1"/>
</dbReference>
<reference evidence="3 4" key="1">
    <citation type="submission" date="2017-02" db="EMBL/GenBank/DDBJ databases">
        <authorList>
            <person name="Peterson S.W."/>
        </authorList>
    </citation>
    <scope>NUCLEOTIDE SEQUENCE [LARGE SCALE GENOMIC DNA]</scope>
    <source>
        <strain evidence="3 4">DSM 45154</strain>
    </source>
</reference>
<evidence type="ECO:0000256" key="1">
    <source>
        <dbReference type="ARBA" id="ARBA00009199"/>
    </source>
</evidence>
<evidence type="ECO:0000259" key="2">
    <source>
        <dbReference type="Pfam" id="PF01425"/>
    </source>
</evidence>
<dbReference type="AlphaFoldDB" id="A0A1T4T9F4"/>